<dbReference type="InterPro" id="IPR004330">
    <property type="entry name" value="FAR1_DNA_bnd_dom"/>
</dbReference>
<dbReference type="AlphaFoldDB" id="B9FZ94"/>
<accession>B9FZ94</accession>
<evidence type="ECO:0000313" key="8">
    <source>
        <dbReference type="EMBL" id="EEE68111.1"/>
    </source>
</evidence>
<dbReference type="InterPro" id="IPR031052">
    <property type="entry name" value="FHY3/FAR1"/>
</dbReference>
<name>B9FZ94_ORYSJ</name>
<reference evidence="8" key="1">
    <citation type="journal article" date="2005" name="PLoS Biol.">
        <title>The genomes of Oryza sativa: a history of duplications.</title>
        <authorList>
            <person name="Yu J."/>
            <person name="Wang J."/>
            <person name="Lin W."/>
            <person name="Li S."/>
            <person name="Li H."/>
            <person name="Zhou J."/>
            <person name="Ni P."/>
            <person name="Dong W."/>
            <person name="Hu S."/>
            <person name="Zeng C."/>
            <person name="Zhang J."/>
            <person name="Zhang Y."/>
            <person name="Li R."/>
            <person name="Xu Z."/>
            <person name="Li S."/>
            <person name="Li X."/>
            <person name="Zheng H."/>
            <person name="Cong L."/>
            <person name="Lin L."/>
            <person name="Yin J."/>
            <person name="Geng J."/>
            <person name="Li G."/>
            <person name="Shi J."/>
            <person name="Liu J."/>
            <person name="Lv H."/>
            <person name="Li J."/>
            <person name="Wang J."/>
            <person name="Deng Y."/>
            <person name="Ran L."/>
            <person name="Shi X."/>
            <person name="Wang X."/>
            <person name="Wu Q."/>
            <person name="Li C."/>
            <person name="Ren X."/>
            <person name="Wang J."/>
            <person name="Wang X."/>
            <person name="Li D."/>
            <person name="Liu D."/>
            <person name="Zhang X."/>
            <person name="Ji Z."/>
            <person name="Zhao W."/>
            <person name="Sun Y."/>
            <person name="Zhang Z."/>
            <person name="Bao J."/>
            <person name="Han Y."/>
            <person name="Dong L."/>
            <person name="Ji J."/>
            <person name="Chen P."/>
            <person name="Wu S."/>
            <person name="Liu J."/>
            <person name="Xiao Y."/>
            <person name="Bu D."/>
            <person name="Tan J."/>
            <person name="Yang L."/>
            <person name="Ye C."/>
            <person name="Zhang J."/>
            <person name="Xu J."/>
            <person name="Zhou Y."/>
            <person name="Yu Y."/>
            <person name="Zhang B."/>
            <person name="Zhuang S."/>
            <person name="Wei H."/>
            <person name="Liu B."/>
            <person name="Lei M."/>
            <person name="Yu H."/>
            <person name="Li Y."/>
            <person name="Xu H."/>
            <person name="Wei S."/>
            <person name="He X."/>
            <person name="Fang L."/>
            <person name="Zhang Z."/>
            <person name="Zhang Y."/>
            <person name="Huang X."/>
            <person name="Su Z."/>
            <person name="Tong W."/>
            <person name="Li J."/>
            <person name="Tong Z."/>
            <person name="Li S."/>
            <person name="Ye J."/>
            <person name="Wang L."/>
            <person name="Fang L."/>
            <person name="Lei T."/>
            <person name="Chen C."/>
            <person name="Chen H."/>
            <person name="Xu Z."/>
            <person name="Li H."/>
            <person name="Huang H."/>
            <person name="Zhang F."/>
            <person name="Xu H."/>
            <person name="Li N."/>
            <person name="Zhao C."/>
            <person name="Li S."/>
            <person name="Dong L."/>
            <person name="Huang Y."/>
            <person name="Li L."/>
            <person name="Xi Y."/>
            <person name="Qi Q."/>
            <person name="Li W."/>
            <person name="Zhang B."/>
            <person name="Hu W."/>
            <person name="Zhang Y."/>
            <person name="Tian X."/>
            <person name="Jiao Y."/>
            <person name="Liang X."/>
            <person name="Jin J."/>
            <person name="Gao L."/>
            <person name="Zheng W."/>
            <person name="Hao B."/>
            <person name="Liu S."/>
            <person name="Wang W."/>
            <person name="Yuan L."/>
            <person name="Cao M."/>
            <person name="McDermott J."/>
            <person name="Samudrala R."/>
            <person name="Wang J."/>
            <person name="Wong G.K."/>
            <person name="Yang H."/>
        </authorList>
    </citation>
    <scope>NUCLEOTIDE SEQUENCE [LARGE SCALE GENOMIC DNA]</scope>
</reference>
<dbReference type="PANTHER" id="PTHR31669">
    <property type="entry name" value="PROTEIN FAR1-RELATED SEQUENCE 10-RELATED"/>
    <property type="match status" value="1"/>
</dbReference>
<dbReference type="PROSITE" id="PS50966">
    <property type="entry name" value="ZF_SWIM"/>
    <property type="match status" value="1"/>
</dbReference>
<dbReference type="Pfam" id="PF04434">
    <property type="entry name" value="SWIM"/>
    <property type="match status" value="1"/>
</dbReference>
<comment type="similarity">
    <text evidence="1">Belongs to the FHY3/FAR1 family.</text>
</comment>
<dbReference type="Proteomes" id="UP000007752">
    <property type="component" value="Chromosome 8"/>
</dbReference>
<gene>
    <name evidence="8" type="ORF">OsJ_26174</name>
</gene>
<dbReference type="Pfam" id="PF10551">
    <property type="entry name" value="MULE"/>
    <property type="match status" value="1"/>
</dbReference>
<dbReference type="InterPro" id="IPR018289">
    <property type="entry name" value="MULE_transposase_dom"/>
</dbReference>
<organism evidence="8">
    <name type="scientific">Oryza sativa subsp. japonica</name>
    <name type="common">Rice</name>
    <dbReference type="NCBI Taxonomy" id="39947"/>
    <lineage>
        <taxon>Eukaryota</taxon>
        <taxon>Viridiplantae</taxon>
        <taxon>Streptophyta</taxon>
        <taxon>Embryophyta</taxon>
        <taxon>Tracheophyta</taxon>
        <taxon>Spermatophyta</taxon>
        <taxon>Magnoliopsida</taxon>
        <taxon>Liliopsida</taxon>
        <taxon>Poales</taxon>
        <taxon>Poaceae</taxon>
        <taxon>BOP clade</taxon>
        <taxon>Oryzoideae</taxon>
        <taxon>Oryzeae</taxon>
        <taxon>Oryzinae</taxon>
        <taxon>Oryza</taxon>
        <taxon>Oryza sativa</taxon>
    </lineage>
</organism>
<proteinExistence type="inferred from homology"/>
<evidence type="ECO:0000256" key="6">
    <source>
        <dbReference type="SAM" id="MobiDB-lite"/>
    </source>
</evidence>
<dbReference type="Pfam" id="PF03101">
    <property type="entry name" value="FAR1"/>
    <property type="match status" value="2"/>
</dbReference>
<dbReference type="InterPro" id="IPR007527">
    <property type="entry name" value="Znf_SWIM"/>
</dbReference>
<dbReference type="InterPro" id="IPR006564">
    <property type="entry name" value="Znf_PMZ"/>
</dbReference>
<dbReference type="PANTHER" id="PTHR31669:SF290">
    <property type="entry name" value="PROTEIN FAR1-RELATED SEQUENCE"/>
    <property type="match status" value="1"/>
</dbReference>
<evidence type="ECO:0000256" key="4">
    <source>
        <dbReference type="ARBA" id="ARBA00022833"/>
    </source>
</evidence>
<dbReference type="SMART" id="SM00575">
    <property type="entry name" value="ZnF_PMZ"/>
    <property type="match status" value="1"/>
</dbReference>
<keyword evidence="2" id="KW-0479">Metal-binding</keyword>
<dbReference type="HOGENOM" id="CLU_008459_7_3_1"/>
<sequence length="1058" mass="120300">MEIDGQEPGHEHDGMMEPQVVDLEEEEEDDSINFWASLGVHAVDQMPLHGGVQIVDQPSPPPQEQAQSQSQSVRKDLFPVDSDPCLEPRVGMEFESGEAAKTFYIAYAGRVGFSVRIARSRRSKCNESIIMLRFVCSKEGFSKEKHVVAGKKTRKRPASIREGCNAMLEVLRRGDSKWIVTKLVKEHNHEVGMPSRVHYIAMEGDTVVDPYIGMEFESLEAAKTFYYSYATRVGFEARVRQSRKSQDESLKMLKLVCSRHRYHSGRETNGGDPKRVQALDPSRDGCDALFEIIRKDRDAWTVSKLILEHTHELNPAPTSRVRCIRSQGEVLVIAKNFSDTRNLLLNGLDFQHPREFQYNDLGPEDAQSLLRYLKNTQSEDPAFFYAVQLNSNGHTANIFWADAKTRMAYYHFGDVVRLGTLCRNSKYIPIAIFSGVNHHLQPVVFGCALIVDDSEASFAWLFEKWLEAMPVGPPVSLVLEFNQEMAAAATKILPDTHCTFCEKHILGTVREELGSLYPEPELDHFITDLRKCIDCCRLEESFESCWDSVIRKYGFRNNELLQSLYEIRRQWAPAYTRKVFCARNLLPQSCQNLENVIEKHFSSKTQLWVAVQQLGQAVCNFYEKETQADYLTTFQMATVRTASPLEKQASSIFTRSIFEKFQDQFAESFGYHADRLEDDMLHKYRVTVSEGDEEAHTVSFNPEKKTVGCSCCLFESCGILCRHALRVFIIEGVRALPKAYILKRWTKHAKSIATVDDYIDLRGCRDDPSTTMYNDLHCDAIKCAKEGSASSELYSVAKEALHKALDEVVTLRKIRDQQNLQSCKRPIKKSAKGKDSDHSTIISSTSCEFFYGKVELPSVVMILHTIIMEIFCRSMEECAGQWELNQVAYLAMSDELIFTYGMSGAVHIKSVLLKAGKEHGDNLWIQLFSKLIEHTWQNESRWGVEGKLCFPHYGGKREEKEMRGTPFLVTYKKRNAPTCHVHRAPTRRSSPREWTRRNLSGSEWGSIAKRLPEPELSAPGGSRPRQTCPNSWFFFLVHVSIGLLNPTKSAAPAHGLLG</sequence>
<keyword evidence="4" id="KW-0862">Zinc</keyword>
<protein>
    <recommendedName>
        <fullName evidence="7">SWIM-type domain-containing protein</fullName>
    </recommendedName>
</protein>
<evidence type="ECO:0000256" key="3">
    <source>
        <dbReference type="ARBA" id="ARBA00022771"/>
    </source>
</evidence>
<evidence type="ECO:0000259" key="7">
    <source>
        <dbReference type="PROSITE" id="PS50966"/>
    </source>
</evidence>
<dbReference type="GO" id="GO:0008270">
    <property type="term" value="F:zinc ion binding"/>
    <property type="evidence" value="ECO:0007669"/>
    <property type="project" value="UniProtKB-KW"/>
</dbReference>
<evidence type="ECO:0000256" key="1">
    <source>
        <dbReference type="ARBA" id="ARBA00005889"/>
    </source>
</evidence>
<feature type="region of interest" description="Disordered" evidence="6">
    <location>
        <begin position="1"/>
        <end position="28"/>
    </location>
</feature>
<dbReference type="GO" id="GO:0006355">
    <property type="term" value="P:regulation of DNA-templated transcription"/>
    <property type="evidence" value="ECO:0007669"/>
    <property type="project" value="InterPro"/>
</dbReference>
<evidence type="ECO:0000256" key="2">
    <source>
        <dbReference type="ARBA" id="ARBA00022723"/>
    </source>
</evidence>
<feature type="region of interest" description="Disordered" evidence="6">
    <location>
        <begin position="51"/>
        <end position="80"/>
    </location>
</feature>
<reference evidence="8" key="2">
    <citation type="submission" date="2008-12" db="EMBL/GenBank/DDBJ databases">
        <title>Improved gene annotation of the rice (Oryza sativa) genomes.</title>
        <authorList>
            <person name="Wang J."/>
            <person name="Li R."/>
            <person name="Fan W."/>
            <person name="Huang Q."/>
            <person name="Zhang J."/>
            <person name="Zhou Y."/>
            <person name="Hu Y."/>
            <person name="Zi S."/>
            <person name="Li J."/>
            <person name="Ni P."/>
            <person name="Zheng H."/>
            <person name="Zhang Y."/>
            <person name="Zhao M."/>
            <person name="Hao Q."/>
            <person name="McDermott J."/>
            <person name="Samudrala R."/>
            <person name="Kristiansen K."/>
            <person name="Wong G.K.-S."/>
        </authorList>
    </citation>
    <scope>NUCLEOTIDE SEQUENCE</scope>
</reference>
<evidence type="ECO:0000256" key="5">
    <source>
        <dbReference type="PROSITE-ProRule" id="PRU00325"/>
    </source>
</evidence>
<dbReference type="EMBL" id="CM000145">
    <property type="protein sequence ID" value="EEE68111.1"/>
    <property type="molecule type" value="Genomic_DNA"/>
</dbReference>
<keyword evidence="3 5" id="KW-0863">Zinc-finger</keyword>
<feature type="domain" description="SWIM-type" evidence="7">
    <location>
        <begin position="684"/>
        <end position="732"/>
    </location>
</feature>